<protein>
    <submittedName>
        <fullName evidence="2">Uncharacterized protein</fullName>
    </submittedName>
</protein>
<name>A0AA35LTQ6_9HYPO</name>
<keyword evidence="1" id="KW-0175">Coiled coil</keyword>
<comment type="caution">
    <text evidence="2">The sequence shown here is derived from an EMBL/GenBank/DDBJ whole genome shotgun (WGS) entry which is preliminary data.</text>
</comment>
<gene>
    <name evidence="2" type="ORF">CCHLO57077_00017283</name>
</gene>
<dbReference type="SUPFAM" id="SSF56112">
    <property type="entry name" value="Protein kinase-like (PK-like)"/>
    <property type="match status" value="1"/>
</dbReference>
<evidence type="ECO:0000313" key="3">
    <source>
        <dbReference type="Proteomes" id="UP001160390"/>
    </source>
</evidence>
<organism evidence="2 3">
    <name type="scientific">Clonostachys chloroleuca</name>
    <dbReference type="NCBI Taxonomy" id="1926264"/>
    <lineage>
        <taxon>Eukaryota</taxon>
        <taxon>Fungi</taxon>
        <taxon>Dikarya</taxon>
        <taxon>Ascomycota</taxon>
        <taxon>Pezizomycotina</taxon>
        <taxon>Sordariomycetes</taxon>
        <taxon>Hypocreomycetidae</taxon>
        <taxon>Hypocreales</taxon>
        <taxon>Bionectriaceae</taxon>
        <taxon>Clonostachys</taxon>
    </lineage>
</organism>
<feature type="coiled-coil region" evidence="1">
    <location>
        <begin position="161"/>
        <end position="188"/>
    </location>
</feature>
<dbReference type="AlphaFoldDB" id="A0AA35LTQ6"/>
<reference evidence="2" key="1">
    <citation type="submission" date="2023-01" db="EMBL/GenBank/DDBJ databases">
        <authorList>
            <person name="Piombo E."/>
        </authorList>
    </citation>
    <scope>NUCLEOTIDE SEQUENCE</scope>
</reference>
<accession>A0AA35LTQ6</accession>
<evidence type="ECO:0000313" key="2">
    <source>
        <dbReference type="EMBL" id="CAI6072836.1"/>
    </source>
</evidence>
<dbReference type="EMBL" id="CABFNP030000645">
    <property type="protein sequence ID" value="CAI6072836.1"/>
    <property type="molecule type" value="Genomic_DNA"/>
</dbReference>
<sequence length="536" mass="59700">MDCTPGESQWWTAPELEPDRTWKEPEVLIMCTSIFPEVSSSASAYDVANRRWYELNIDTVVRDAEDWMSDVITKHIKAYHSKHGTFPDFNVINTTREESTTTFEKKPNRVVARPIKGNFCYSRGESDILPTTTFDQIKNKAHLSCSADRCTWQGNDCVFKRVEFQDDLEVMEREIRQREKLLRALDEDPKTGFTTMQSRFHVVPILAVVLKSSDTDEVLGLLMPMAWGTAAMTKTGDEVEKHDGEAKKTVEVALDPASLPRLHITETQIQALVLARAGVVHGDITDRNTLCMEDGQLVFIDLGDVAPDYQGDSHAMGLMIRWVLERVDWSTPTMERVLLSLHVASFQAAAAQTSRLLLALKDILDGVDRALDLGLGLADPHLDLVRLGLPVWVIILVDNGLHLLDLTARCSLALGRFLVADHDFAVAAGRSLELAAGPFLHVRQHLVGLVYWHLLEVLRAGSFGEYAPGIFCRVDKGLVAGSGGNSLGDHKEETEKHGFEVGHYDGASVKEDIKGTSKRGTRQSIKGRIVRYVAFK</sequence>
<dbReference type="InterPro" id="IPR011009">
    <property type="entry name" value="Kinase-like_dom_sf"/>
</dbReference>
<proteinExistence type="predicted"/>
<evidence type="ECO:0000256" key="1">
    <source>
        <dbReference type="SAM" id="Coils"/>
    </source>
</evidence>
<keyword evidence="3" id="KW-1185">Reference proteome</keyword>
<dbReference type="Proteomes" id="UP001160390">
    <property type="component" value="Unassembled WGS sequence"/>
</dbReference>
<feature type="non-terminal residue" evidence="2">
    <location>
        <position position="536"/>
    </location>
</feature>